<dbReference type="PANTHER" id="PTHR12874">
    <property type="entry name" value="F-BOX ONLY PROTEIN 48-RELATED"/>
    <property type="match status" value="1"/>
</dbReference>
<dbReference type="InterPro" id="IPR036047">
    <property type="entry name" value="F-box-like_dom_sf"/>
</dbReference>
<sequence length="212" mass="23535">MSPSASVVVARILSSPAAVKQNHLKRKRDNEIIQEKVTPMERVQKEDDEHEHNKPLPPSWEALCVLGPYMDPETLAVASCVSTTWLQCFSSDDLWKALLTARSSQRSSPYEIVLKNTENISCKHLVSAVERDAKRRRKDQVAEPVKISLSELGFIIHVSTKSKKASVYKKGEDLEFGPNDKFHIEAHVSNAAITAGEDDVASHVQGNVLHAS</sequence>
<dbReference type="GO" id="GO:0005634">
    <property type="term" value="C:nucleus"/>
    <property type="evidence" value="ECO:0007669"/>
    <property type="project" value="UniProtKB-SubCell"/>
</dbReference>
<name>A0ABC8JD76_ERUVS</name>
<dbReference type="GO" id="GO:0016567">
    <property type="term" value="P:protein ubiquitination"/>
    <property type="evidence" value="ECO:0007669"/>
    <property type="project" value="UniProtKB-UniRule"/>
</dbReference>
<keyword evidence="1" id="KW-0833">Ubl conjugation pathway</keyword>
<reference evidence="3 4" key="1">
    <citation type="submission" date="2022-03" db="EMBL/GenBank/DDBJ databases">
        <authorList>
            <person name="Macdonald S."/>
            <person name="Ahmed S."/>
            <person name="Newling K."/>
        </authorList>
    </citation>
    <scope>NUCLEOTIDE SEQUENCE [LARGE SCALE GENOMIC DNA]</scope>
</reference>
<feature type="region of interest" description="Disordered" evidence="2">
    <location>
        <begin position="24"/>
        <end position="54"/>
    </location>
</feature>
<comment type="subunit">
    <text evidence="1">Component of the SCF-type E3 ligase complex.</text>
</comment>
<feature type="compositionally biased region" description="Basic and acidic residues" evidence="2">
    <location>
        <begin position="28"/>
        <end position="54"/>
    </location>
</feature>
<protein>
    <recommendedName>
        <fullName evidence="1">F-box protein</fullName>
    </recommendedName>
</protein>
<dbReference type="AlphaFoldDB" id="A0ABC8JD76"/>
<evidence type="ECO:0000256" key="2">
    <source>
        <dbReference type="SAM" id="MobiDB-lite"/>
    </source>
</evidence>
<dbReference type="PANTHER" id="PTHR12874:SF16">
    <property type="entry name" value="OS01G0800800 PROTEIN"/>
    <property type="match status" value="1"/>
</dbReference>
<accession>A0ABC8JD76</accession>
<evidence type="ECO:0000313" key="4">
    <source>
        <dbReference type="Proteomes" id="UP001642260"/>
    </source>
</evidence>
<comment type="caution">
    <text evidence="3">The sequence shown here is derived from an EMBL/GenBank/DDBJ whole genome shotgun (WGS) entry which is preliminary data.</text>
</comment>
<gene>
    <name evidence="3" type="ORF">ERUC_LOCUS9734</name>
</gene>
<organism evidence="3 4">
    <name type="scientific">Eruca vesicaria subsp. sativa</name>
    <name type="common">Garden rocket</name>
    <name type="synonym">Eruca sativa</name>
    <dbReference type="NCBI Taxonomy" id="29727"/>
    <lineage>
        <taxon>Eukaryota</taxon>
        <taxon>Viridiplantae</taxon>
        <taxon>Streptophyta</taxon>
        <taxon>Embryophyta</taxon>
        <taxon>Tracheophyta</taxon>
        <taxon>Spermatophyta</taxon>
        <taxon>Magnoliopsida</taxon>
        <taxon>eudicotyledons</taxon>
        <taxon>Gunneridae</taxon>
        <taxon>Pentapetalae</taxon>
        <taxon>rosids</taxon>
        <taxon>malvids</taxon>
        <taxon>Brassicales</taxon>
        <taxon>Brassicaceae</taxon>
        <taxon>Brassiceae</taxon>
        <taxon>Eruca</taxon>
    </lineage>
</organism>
<evidence type="ECO:0000313" key="3">
    <source>
        <dbReference type="EMBL" id="CAH8322859.1"/>
    </source>
</evidence>
<dbReference type="GO" id="GO:0019005">
    <property type="term" value="C:SCF ubiquitin ligase complex"/>
    <property type="evidence" value="ECO:0007669"/>
    <property type="project" value="UniProtKB-UniRule"/>
</dbReference>
<keyword evidence="1" id="KW-0539">Nucleus</keyword>
<comment type="subcellular location">
    <subcellularLocation>
        <location evidence="1">Nucleus</location>
    </subcellularLocation>
</comment>
<dbReference type="GO" id="GO:0031146">
    <property type="term" value="P:SCF-dependent proteasomal ubiquitin-dependent protein catabolic process"/>
    <property type="evidence" value="ECO:0007669"/>
    <property type="project" value="UniProtKB-UniRule"/>
</dbReference>
<proteinExistence type="predicted"/>
<dbReference type="EMBL" id="CAKOAT010097822">
    <property type="protein sequence ID" value="CAH8322859.1"/>
    <property type="molecule type" value="Genomic_DNA"/>
</dbReference>
<comment type="pathway">
    <text evidence="1">Protein modification; protein ubiquitination.</text>
</comment>
<dbReference type="SUPFAM" id="SSF81383">
    <property type="entry name" value="F-box domain"/>
    <property type="match status" value="1"/>
</dbReference>
<evidence type="ECO:0000256" key="1">
    <source>
        <dbReference type="RuleBase" id="RU369085"/>
    </source>
</evidence>
<keyword evidence="4" id="KW-1185">Reference proteome</keyword>
<dbReference type="Proteomes" id="UP001642260">
    <property type="component" value="Unassembled WGS sequence"/>
</dbReference>
<comment type="function">
    <text evidence="1">Acts as a component of a SCF E3 ubiquitin ligase complexes.</text>
</comment>